<dbReference type="GeneID" id="94552678"/>
<evidence type="ECO:0000259" key="5">
    <source>
        <dbReference type="PROSITE" id="PS50305"/>
    </source>
</evidence>
<evidence type="ECO:0000256" key="4">
    <source>
        <dbReference type="PROSITE-ProRule" id="PRU00236"/>
    </source>
</evidence>
<dbReference type="RefSeq" id="WP_166062573.1">
    <property type="nucleotide sequence ID" value="NZ_CP049889.1"/>
</dbReference>
<dbReference type="InterPro" id="IPR050134">
    <property type="entry name" value="NAD-dep_sirtuin_deacylases"/>
</dbReference>
<dbReference type="Proteomes" id="UP000501830">
    <property type="component" value="Chromosome"/>
</dbReference>
<dbReference type="Gene3D" id="3.30.1600.10">
    <property type="entry name" value="SIR2/SIRT2 'Small Domain"/>
    <property type="match status" value="1"/>
</dbReference>
<dbReference type="GO" id="GO:0017136">
    <property type="term" value="F:histone deacetylase activity, NAD-dependent"/>
    <property type="evidence" value="ECO:0007669"/>
    <property type="project" value="TreeGrafter"/>
</dbReference>
<dbReference type="InterPro" id="IPR026590">
    <property type="entry name" value="Ssirtuin_cat_dom"/>
</dbReference>
<dbReference type="GO" id="GO:0070403">
    <property type="term" value="F:NAD+ binding"/>
    <property type="evidence" value="ECO:0007669"/>
    <property type="project" value="InterPro"/>
</dbReference>
<dbReference type="SUPFAM" id="SSF52467">
    <property type="entry name" value="DHS-like NAD/FAD-binding domain"/>
    <property type="match status" value="1"/>
</dbReference>
<dbReference type="PROSITE" id="PS50305">
    <property type="entry name" value="SIRTUIN"/>
    <property type="match status" value="1"/>
</dbReference>
<protein>
    <recommendedName>
        <fullName evidence="1">protein acetyllysine N-acetyltransferase</fullName>
        <ecNumber evidence="1">2.3.1.286</ecNumber>
    </recommendedName>
</protein>
<dbReference type="InterPro" id="IPR029035">
    <property type="entry name" value="DHS-like_NAD/FAD-binding_dom"/>
</dbReference>
<evidence type="ECO:0000256" key="1">
    <source>
        <dbReference type="ARBA" id="ARBA00012928"/>
    </source>
</evidence>
<dbReference type="EC" id="2.3.1.286" evidence="1"/>
<proteinExistence type="predicted"/>
<dbReference type="InterPro" id="IPR026591">
    <property type="entry name" value="Sirtuin_cat_small_dom_sf"/>
</dbReference>
<evidence type="ECO:0000256" key="3">
    <source>
        <dbReference type="ARBA" id="ARBA00023027"/>
    </source>
</evidence>
<dbReference type="InterPro" id="IPR003000">
    <property type="entry name" value="Sirtuin"/>
</dbReference>
<keyword evidence="7" id="KW-1185">Reference proteome</keyword>
<dbReference type="PANTHER" id="PTHR11085:SF4">
    <property type="entry name" value="NAD-DEPENDENT PROTEIN DEACYLASE"/>
    <property type="match status" value="1"/>
</dbReference>
<keyword evidence="2" id="KW-0808">Transferase</keyword>
<sequence>MEQKAKELAMIIEQAQNIVAFTGAGISTGSGIPDFRSSGGVFDQISGRHYSGEEALSAPFFERNPALFYKNFSETLSFPDAKPNFSHSFFYELEKMGKNVTIVTQNVDGLHEMAGNSRVLDLHGSATRWLRVADKQEVAFETIHTDDKGIMVDATGERVRPDIVLYGEQLDYNVITDSIRAISEADLLIVVGTSLQVSPANTFVETFRGKHAVLINRTKVPMMDRFTLIAQTDSDTFLKEVWNVLEKGARA</sequence>
<comment type="caution">
    <text evidence="4">Lacks conserved residue(s) required for the propagation of feature annotation.</text>
</comment>
<evidence type="ECO:0000313" key="6">
    <source>
        <dbReference type="EMBL" id="QIK51518.1"/>
    </source>
</evidence>
<dbReference type="AlphaFoldDB" id="A0A6G7WH53"/>
<dbReference type="PANTHER" id="PTHR11085">
    <property type="entry name" value="NAD-DEPENDENT PROTEIN DEACYLASE SIRTUIN-5, MITOCHONDRIAL-RELATED"/>
    <property type="match status" value="1"/>
</dbReference>
<accession>A0A6G7WH53</accession>
<reference evidence="6 7" key="1">
    <citation type="journal article" date="2017" name="Int. J. Syst. Evol. Microbiol.">
        <title>Jeotgalibaca porci sp. nov. and Jeotgalibaca arthritidis sp. nov., isolated from pigs, and emended description of the genus Jeotgalibaca.</title>
        <authorList>
            <person name="Zamora L."/>
            <person name="Perez-Sancho M."/>
            <person name="Dominguez L."/>
            <person name="Fernandez-Garayzabal J.F."/>
            <person name="Vela A.I."/>
        </authorList>
    </citation>
    <scope>NUCLEOTIDE SEQUENCE [LARGE SCALE GENOMIC DNA]</scope>
    <source>
        <strain evidence="6 7">CCUG 69148</strain>
    </source>
</reference>
<evidence type="ECO:0000313" key="7">
    <source>
        <dbReference type="Proteomes" id="UP000501830"/>
    </source>
</evidence>
<organism evidence="6 7">
    <name type="scientific">Jeotgalibaca porci</name>
    <dbReference type="NCBI Taxonomy" id="1868793"/>
    <lineage>
        <taxon>Bacteria</taxon>
        <taxon>Bacillati</taxon>
        <taxon>Bacillota</taxon>
        <taxon>Bacilli</taxon>
        <taxon>Lactobacillales</taxon>
        <taxon>Carnobacteriaceae</taxon>
        <taxon>Jeotgalibaca</taxon>
    </lineage>
</organism>
<evidence type="ECO:0000256" key="2">
    <source>
        <dbReference type="ARBA" id="ARBA00022679"/>
    </source>
</evidence>
<dbReference type="Pfam" id="PF02146">
    <property type="entry name" value="SIR2"/>
    <property type="match status" value="1"/>
</dbReference>
<dbReference type="KEGG" id="jpo:G7058_05255"/>
<dbReference type="EMBL" id="CP049889">
    <property type="protein sequence ID" value="QIK51518.1"/>
    <property type="molecule type" value="Genomic_DNA"/>
</dbReference>
<dbReference type="Gene3D" id="3.40.50.1220">
    <property type="entry name" value="TPP-binding domain"/>
    <property type="match status" value="1"/>
</dbReference>
<feature type="domain" description="Deacetylase sirtuin-type" evidence="5">
    <location>
        <begin position="1"/>
        <end position="251"/>
    </location>
</feature>
<dbReference type="NCBIfam" id="NF001752">
    <property type="entry name" value="PRK00481.1-1"/>
    <property type="match status" value="1"/>
</dbReference>
<keyword evidence="3" id="KW-0520">NAD</keyword>
<name>A0A6G7WH53_9LACT</name>
<gene>
    <name evidence="6" type="ORF">G7058_05255</name>
</gene>